<reference evidence="1" key="3">
    <citation type="submission" date="2020-02" db="EMBL/GenBank/DDBJ databases">
        <authorList>
            <person name="Matsumoto Y."/>
            <person name="Motooka D."/>
            <person name="Nakamura S."/>
        </authorList>
    </citation>
    <scope>NUCLEOTIDE SEQUENCE</scope>
    <source>
        <strain evidence="1">JCM 18113</strain>
    </source>
</reference>
<evidence type="ECO:0000313" key="1">
    <source>
        <dbReference type="EMBL" id="BBY37232.1"/>
    </source>
</evidence>
<dbReference type="Pfam" id="PF10604">
    <property type="entry name" value="Polyketide_cyc2"/>
    <property type="match status" value="1"/>
</dbReference>
<dbReference type="AlphaFoldDB" id="A0A1X0G5Y0"/>
<dbReference type="InterPro" id="IPR023393">
    <property type="entry name" value="START-like_dom_sf"/>
</dbReference>
<dbReference type="Gene3D" id="3.30.530.20">
    <property type="match status" value="1"/>
</dbReference>
<dbReference type="EMBL" id="AP022590">
    <property type="protein sequence ID" value="BBY37232.1"/>
    <property type="molecule type" value="Genomic_DNA"/>
</dbReference>
<dbReference type="Proteomes" id="UP000465812">
    <property type="component" value="Chromosome"/>
</dbReference>
<dbReference type="InterPro" id="IPR019587">
    <property type="entry name" value="Polyketide_cyclase/dehydratase"/>
</dbReference>
<dbReference type="SUPFAM" id="SSF55961">
    <property type="entry name" value="Bet v1-like"/>
    <property type="match status" value="1"/>
</dbReference>
<name>A0A1X0G5Y0_MYCNT</name>
<evidence type="ECO:0000313" key="4">
    <source>
        <dbReference type="Proteomes" id="UP000465812"/>
    </source>
</evidence>
<protein>
    <submittedName>
        <fullName evidence="2">ATPase</fullName>
    </submittedName>
</protein>
<reference evidence="2 3" key="1">
    <citation type="submission" date="2017-02" db="EMBL/GenBank/DDBJ databases">
        <title>The new phylogeny of genus Mycobacterium.</title>
        <authorList>
            <person name="Tortoli E."/>
            <person name="Trovato A."/>
            <person name="Cirillo D.M."/>
        </authorList>
    </citation>
    <scope>NUCLEOTIDE SEQUENCE [LARGE SCALE GENOMIC DNA]</scope>
    <source>
        <strain evidence="2 3">DSM 45255</strain>
    </source>
</reference>
<proteinExistence type="predicted"/>
<dbReference type="EMBL" id="MVHW01000001">
    <property type="protein sequence ID" value="ORB09208.1"/>
    <property type="molecule type" value="Genomic_DNA"/>
</dbReference>
<dbReference type="Proteomes" id="UP000192760">
    <property type="component" value="Unassembled WGS sequence"/>
</dbReference>
<dbReference type="RefSeq" id="WP_083092442.1">
    <property type="nucleotide sequence ID" value="NZ_AP022590.1"/>
</dbReference>
<sequence>MSANAERYVVTRTIAASPAKIFAVLADPSRHQNTEPTDWVRDAVDAAPITGAGQMFAMNMYLTQAGGDYVTHNLVNVFEVDRAIAWMPGVLDDAGNHSPGGWFWRYDLTPNGDRTDVTLMYDWSGTPQAFRDRVGEMPIFGEDYLDASLAALERSVGAEDRPTAG</sequence>
<dbReference type="STRING" id="560555.BST30_01010"/>
<evidence type="ECO:0000313" key="2">
    <source>
        <dbReference type="EMBL" id="ORB09208.1"/>
    </source>
</evidence>
<accession>A0A1X0G5Y0</accession>
<keyword evidence="4" id="KW-1185">Reference proteome</keyword>
<reference evidence="1 4" key="2">
    <citation type="journal article" date="2019" name="Emerg. Microbes Infect.">
        <title>Comprehensive subspecies identification of 175 nontuberculous mycobacteria species based on 7547 genomic profiles.</title>
        <authorList>
            <person name="Matsumoto Y."/>
            <person name="Kinjo T."/>
            <person name="Motooka D."/>
            <person name="Nabeya D."/>
            <person name="Jung N."/>
            <person name="Uechi K."/>
            <person name="Horii T."/>
            <person name="Iida T."/>
            <person name="Fujita J."/>
            <person name="Nakamura S."/>
        </authorList>
    </citation>
    <scope>NUCLEOTIDE SEQUENCE [LARGE SCALE GENOMIC DNA]</scope>
    <source>
        <strain evidence="1 4">JCM 18113</strain>
    </source>
</reference>
<organism evidence="2 3">
    <name type="scientific">Mycobacterium mantenii</name>
    <dbReference type="NCBI Taxonomy" id="560555"/>
    <lineage>
        <taxon>Bacteria</taxon>
        <taxon>Bacillati</taxon>
        <taxon>Actinomycetota</taxon>
        <taxon>Actinomycetes</taxon>
        <taxon>Mycobacteriales</taxon>
        <taxon>Mycobacteriaceae</taxon>
        <taxon>Mycobacterium</taxon>
        <taxon>Mycobacterium avium complex (MAC)</taxon>
    </lineage>
</organism>
<evidence type="ECO:0000313" key="3">
    <source>
        <dbReference type="Proteomes" id="UP000192760"/>
    </source>
</evidence>
<gene>
    <name evidence="2" type="ORF">BST30_01010</name>
    <name evidence="1" type="ORF">MMAN_13660</name>
</gene>